<feature type="domain" description="Disease resistance R13L4/SHOC-2-like LRR" evidence="3">
    <location>
        <begin position="394"/>
        <end position="589"/>
    </location>
</feature>
<dbReference type="InterPro" id="IPR055414">
    <property type="entry name" value="LRR_R13L4/SHOC2-like"/>
</dbReference>
<sequence>MSSTFAHQGNSTSCTVEEEILAPLLARLTTMSTLIDSSAAVPPPPPNGPAAMANGLAARNNAGAGDDGAKVRARELLAKVRREVVQLQAVFRRIDDAEKRIRYSFDPLERHLDDALHLHLQLQLDGDDPHPLDALRVHTSLLDVHACVEAIKAAIRDTYNDLPCGGAGDPVVAGGPPTQPTAGVVMTEKMSDVRRGPQMSHLSIAVAGLEERLRSCALCLAAFPEGAVVKKRLLLHWWMAEGFVRSADDGKSRFDELVARGFIIPAAGPTAAAALCGTVHRCSVRPWMRDLLAGVAKRKGFLELGNAGDVAFARRACLRGGGGGGKQPAVVGFSAGVRAIYNIGHKYVELDEKWFPGKGDLRVLQLGQWREFTTRDQIANPMDSHIEVSGVDRLRDMGRSCKNLRYVSFRGISRIESLPDSIGKLQELQVLDLRACHNLEHLGKGITKLDRLEYLDLSECHLLVGVPKGIGQLTRLQILKGFVVANSNSRDLCHLNELTKLDKLRKLGVVIGKMAMPNEDEFIKLAQFKALESLKISWGVLNNLSAKSGRPCMETIKYALPPNLRKLDLHCFPFADFEQWVQPTGVRKLYIRGGRLTTFGDGKEGWEAEVLRLRFLSDLRCDFDRFQRLFTKLKPENTEIHECPNFINRRSDDVGTSEIKEV</sequence>
<protein>
    <submittedName>
        <fullName evidence="4">Uncharacterized protein</fullName>
    </submittedName>
</protein>
<dbReference type="Gramene" id="Dexi8B01G0014640.1">
    <property type="protein sequence ID" value="Dexi8B01G0014640.1:cds"/>
    <property type="gene ID" value="Dexi8B01G0014640"/>
</dbReference>
<dbReference type="AlphaFoldDB" id="A0A835B2D1"/>
<dbReference type="EMBL" id="JACEFO010002093">
    <property type="protein sequence ID" value="KAF8684868.1"/>
    <property type="molecule type" value="Genomic_DNA"/>
</dbReference>
<dbReference type="SUPFAM" id="SSF52047">
    <property type="entry name" value="RNI-like"/>
    <property type="match status" value="1"/>
</dbReference>
<name>A0A835B2D1_9POAL</name>
<dbReference type="InterPro" id="IPR058922">
    <property type="entry name" value="WHD_DRP"/>
</dbReference>
<dbReference type="PANTHER" id="PTHR23155">
    <property type="entry name" value="DISEASE RESISTANCE PROTEIN RP"/>
    <property type="match status" value="1"/>
</dbReference>
<dbReference type="Pfam" id="PF23598">
    <property type="entry name" value="LRR_14"/>
    <property type="match status" value="1"/>
</dbReference>
<comment type="caution">
    <text evidence="4">The sequence shown here is derived from an EMBL/GenBank/DDBJ whole genome shotgun (WGS) entry which is preliminary data.</text>
</comment>
<dbReference type="Gene3D" id="3.80.10.10">
    <property type="entry name" value="Ribonuclease Inhibitor"/>
    <property type="match status" value="1"/>
</dbReference>
<evidence type="ECO:0000259" key="3">
    <source>
        <dbReference type="Pfam" id="PF23598"/>
    </source>
</evidence>
<keyword evidence="1" id="KW-0677">Repeat</keyword>
<dbReference type="Proteomes" id="UP000636709">
    <property type="component" value="Unassembled WGS sequence"/>
</dbReference>
<dbReference type="GO" id="GO:0098542">
    <property type="term" value="P:defense response to other organism"/>
    <property type="evidence" value="ECO:0007669"/>
    <property type="project" value="TreeGrafter"/>
</dbReference>
<dbReference type="InterPro" id="IPR044974">
    <property type="entry name" value="Disease_R_plants"/>
</dbReference>
<dbReference type="InterPro" id="IPR032675">
    <property type="entry name" value="LRR_dom_sf"/>
</dbReference>
<gene>
    <name evidence="4" type="ORF">HU200_044151</name>
</gene>
<evidence type="ECO:0000256" key="1">
    <source>
        <dbReference type="ARBA" id="ARBA00022737"/>
    </source>
</evidence>
<evidence type="ECO:0000313" key="4">
    <source>
        <dbReference type="EMBL" id="KAF8684868.1"/>
    </source>
</evidence>
<dbReference type="PANTHER" id="PTHR23155:SF950">
    <property type="entry name" value="OS05G0585200 PROTEIN"/>
    <property type="match status" value="1"/>
</dbReference>
<keyword evidence="5" id="KW-1185">Reference proteome</keyword>
<accession>A0A835B2D1</accession>
<dbReference type="OrthoDB" id="1934998at2759"/>
<evidence type="ECO:0000313" key="5">
    <source>
        <dbReference type="Proteomes" id="UP000636709"/>
    </source>
</evidence>
<evidence type="ECO:0000259" key="2">
    <source>
        <dbReference type="Pfam" id="PF23559"/>
    </source>
</evidence>
<proteinExistence type="predicted"/>
<organism evidence="4 5">
    <name type="scientific">Digitaria exilis</name>
    <dbReference type="NCBI Taxonomy" id="1010633"/>
    <lineage>
        <taxon>Eukaryota</taxon>
        <taxon>Viridiplantae</taxon>
        <taxon>Streptophyta</taxon>
        <taxon>Embryophyta</taxon>
        <taxon>Tracheophyta</taxon>
        <taxon>Spermatophyta</taxon>
        <taxon>Magnoliopsida</taxon>
        <taxon>Liliopsida</taxon>
        <taxon>Poales</taxon>
        <taxon>Poaceae</taxon>
        <taxon>PACMAD clade</taxon>
        <taxon>Panicoideae</taxon>
        <taxon>Panicodae</taxon>
        <taxon>Paniceae</taxon>
        <taxon>Anthephorinae</taxon>
        <taxon>Digitaria</taxon>
    </lineage>
</organism>
<feature type="domain" description="Disease resistance protein winged helix" evidence="2">
    <location>
        <begin position="223"/>
        <end position="291"/>
    </location>
</feature>
<dbReference type="Pfam" id="PF23559">
    <property type="entry name" value="WHD_DRP"/>
    <property type="match status" value="1"/>
</dbReference>
<reference evidence="4" key="1">
    <citation type="submission" date="2020-07" db="EMBL/GenBank/DDBJ databases">
        <title>Genome sequence and genetic diversity analysis of an under-domesticated orphan crop, white fonio (Digitaria exilis).</title>
        <authorList>
            <person name="Bennetzen J.L."/>
            <person name="Chen S."/>
            <person name="Ma X."/>
            <person name="Wang X."/>
            <person name="Yssel A.E.J."/>
            <person name="Chaluvadi S.R."/>
            <person name="Johnson M."/>
            <person name="Gangashetty P."/>
            <person name="Hamidou F."/>
            <person name="Sanogo M.D."/>
            <person name="Zwaenepoel A."/>
            <person name="Wallace J."/>
            <person name="Van De Peer Y."/>
            <person name="Van Deynze A."/>
        </authorList>
    </citation>
    <scope>NUCLEOTIDE SEQUENCE</scope>
    <source>
        <tissue evidence="4">Leaves</tissue>
    </source>
</reference>